<evidence type="ECO:0000256" key="2">
    <source>
        <dbReference type="ARBA" id="ARBA00023043"/>
    </source>
</evidence>
<dbReference type="SUPFAM" id="SSF54616">
    <property type="entry name" value="DNA-binding domain of Mlu1-box binding protein MBP1"/>
    <property type="match status" value="1"/>
</dbReference>
<feature type="domain" description="HTH APSES-type" evidence="3">
    <location>
        <begin position="154"/>
        <end position="259"/>
    </location>
</feature>
<accession>A0AAD5XZ84</accession>
<gene>
    <name evidence="4" type="ORF">HK099_006178</name>
</gene>
<dbReference type="PANTHER" id="PTHR43828">
    <property type="entry name" value="ASPARAGINASE"/>
    <property type="match status" value="1"/>
</dbReference>
<evidence type="ECO:0000256" key="1">
    <source>
        <dbReference type="ARBA" id="ARBA00022737"/>
    </source>
</evidence>
<dbReference type="AlphaFoldDB" id="A0AAD5XZ84"/>
<sequence>MLTHTTEEIEDAEVLDNVLLLPLPKKVKTILYPTALFPVFSPVEDGRESLQQQHQNHQQEYQKQFKMNGSTTLISQPFQPNNFLNTIRKNHTANNGSNSYEYNNIPFNVMHPQSPTIIQSNLSTNVSTSSDQHYNNQKKKIPMKLPTPYNNEGIFTAVYASVPVYEFHIGEYTIMKRISDDWINATHILKTAGLEKSQRTKLLDSFVKDKKFEKIQGGFGKFQGTWCPNNVAIELSQIYNVDHLLKPILWVKKPHHPLA</sequence>
<dbReference type="GO" id="GO:0003677">
    <property type="term" value="F:DNA binding"/>
    <property type="evidence" value="ECO:0007669"/>
    <property type="project" value="InterPro"/>
</dbReference>
<dbReference type="GO" id="GO:0000981">
    <property type="term" value="F:DNA-binding transcription factor activity, RNA polymerase II-specific"/>
    <property type="evidence" value="ECO:0007669"/>
    <property type="project" value="UniProtKB-ARBA"/>
</dbReference>
<organism evidence="4 5">
    <name type="scientific">Clydaea vesicula</name>
    <dbReference type="NCBI Taxonomy" id="447962"/>
    <lineage>
        <taxon>Eukaryota</taxon>
        <taxon>Fungi</taxon>
        <taxon>Fungi incertae sedis</taxon>
        <taxon>Chytridiomycota</taxon>
        <taxon>Chytridiomycota incertae sedis</taxon>
        <taxon>Chytridiomycetes</taxon>
        <taxon>Lobulomycetales</taxon>
        <taxon>Lobulomycetaceae</taxon>
        <taxon>Clydaea</taxon>
    </lineage>
</organism>
<keyword evidence="5" id="KW-1185">Reference proteome</keyword>
<name>A0AAD5XZ84_9FUNG</name>
<evidence type="ECO:0000313" key="4">
    <source>
        <dbReference type="EMBL" id="KAJ3215820.1"/>
    </source>
</evidence>
<protein>
    <recommendedName>
        <fullName evidence="3">HTH APSES-type domain-containing protein</fullName>
    </recommendedName>
</protein>
<dbReference type="Gene3D" id="3.10.260.10">
    <property type="entry name" value="Transcription regulator HTH, APSES-type DNA-binding domain"/>
    <property type="match status" value="1"/>
</dbReference>
<dbReference type="InterPro" id="IPR036887">
    <property type="entry name" value="HTH_APSES_sf"/>
</dbReference>
<evidence type="ECO:0000259" key="3">
    <source>
        <dbReference type="PROSITE" id="PS51299"/>
    </source>
</evidence>
<dbReference type="Pfam" id="PF04383">
    <property type="entry name" value="KilA-N"/>
    <property type="match status" value="1"/>
</dbReference>
<dbReference type="GO" id="GO:0033309">
    <property type="term" value="C:SBF transcription complex"/>
    <property type="evidence" value="ECO:0007669"/>
    <property type="project" value="TreeGrafter"/>
</dbReference>
<reference evidence="4" key="1">
    <citation type="submission" date="2020-05" db="EMBL/GenBank/DDBJ databases">
        <title>Phylogenomic resolution of chytrid fungi.</title>
        <authorList>
            <person name="Stajich J.E."/>
            <person name="Amses K."/>
            <person name="Simmons R."/>
            <person name="Seto K."/>
            <person name="Myers J."/>
            <person name="Bonds A."/>
            <person name="Quandt C.A."/>
            <person name="Barry K."/>
            <person name="Liu P."/>
            <person name="Grigoriev I."/>
            <person name="Longcore J.E."/>
            <person name="James T.Y."/>
        </authorList>
    </citation>
    <scope>NUCLEOTIDE SEQUENCE</scope>
    <source>
        <strain evidence="4">JEL0476</strain>
    </source>
</reference>
<keyword evidence="1" id="KW-0677">Repeat</keyword>
<dbReference type="SMART" id="SM01252">
    <property type="entry name" value="KilA-N"/>
    <property type="match status" value="1"/>
</dbReference>
<dbReference type="InterPro" id="IPR018004">
    <property type="entry name" value="KilA/APSES_HTH"/>
</dbReference>
<dbReference type="EMBL" id="JADGJW010000518">
    <property type="protein sequence ID" value="KAJ3215820.1"/>
    <property type="molecule type" value="Genomic_DNA"/>
</dbReference>
<dbReference type="GO" id="GO:0030907">
    <property type="term" value="C:MBF transcription complex"/>
    <property type="evidence" value="ECO:0007669"/>
    <property type="project" value="TreeGrafter"/>
</dbReference>
<dbReference type="InterPro" id="IPR051642">
    <property type="entry name" value="SWI6-like"/>
</dbReference>
<evidence type="ECO:0000313" key="5">
    <source>
        <dbReference type="Proteomes" id="UP001211065"/>
    </source>
</evidence>
<keyword evidence="2" id="KW-0040">ANK repeat</keyword>
<proteinExistence type="predicted"/>
<dbReference type="Proteomes" id="UP001211065">
    <property type="component" value="Unassembled WGS sequence"/>
</dbReference>
<dbReference type="PANTHER" id="PTHR43828:SF5">
    <property type="entry name" value="TRANSCRIPTIONAL REPRESSOR XBP1"/>
    <property type="match status" value="1"/>
</dbReference>
<comment type="caution">
    <text evidence="4">The sequence shown here is derived from an EMBL/GenBank/DDBJ whole genome shotgun (WGS) entry which is preliminary data.</text>
</comment>
<dbReference type="PROSITE" id="PS51299">
    <property type="entry name" value="HTH_APSES"/>
    <property type="match status" value="1"/>
</dbReference>
<dbReference type="InterPro" id="IPR003163">
    <property type="entry name" value="Tscrpt_reg_HTH_APSES-type"/>
</dbReference>